<feature type="non-terminal residue" evidence="1">
    <location>
        <position position="1"/>
    </location>
</feature>
<evidence type="ECO:0000313" key="2">
    <source>
        <dbReference type="Proteomes" id="UP000258309"/>
    </source>
</evidence>
<feature type="non-terminal residue" evidence="1">
    <location>
        <position position="307"/>
    </location>
</feature>
<proteinExistence type="predicted"/>
<dbReference type="OMA" id="YHERAVW"/>
<dbReference type="OrthoDB" id="3599435at2759"/>
<accession>A0A3E2HSE9</accession>
<protein>
    <submittedName>
        <fullName evidence="1">Uncharacterized protein</fullName>
    </submittedName>
</protein>
<comment type="caution">
    <text evidence="1">The sequence shown here is derived from an EMBL/GenBank/DDBJ whole genome shotgun (WGS) entry which is preliminary data.</text>
</comment>
<keyword evidence="2" id="KW-1185">Reference proteome</keyword>
<reference evidence="1 2" key="1">
    <citation type="submission" date="2018-05" db="EMBL/GenBank/DDBJ databases">
        <title>Draft genome sequence of Scytalidium lignicola DSM 105466, a ubiquitous saprotrophic fungus.</title>
        <authorList>
            <person name="Buettner E."/>
            <person name="Gebauer A.M."/>
            <person name="Hofrichter M."/>
            <person name="Liers C."/>
            <person name="Kellner H."/>
        </authorList>
    </citation>
    <scope>NUCLEOTIDE SEQUENCE [LARGE SCALE GENOMIC DNA]</scope>
    <source>
        <strain evidence="1 2">DSM 105466</strain>
    </source>
</reference>
<organism evidence="1 2">
    <name type="scientific">Scytalidium lignicola</name>
    <name type="common">Hyphomycete</name>
    <dbReference type="NCBI Taxonomy" id="5539"/>
    <lineage>
        <taxon>Eukaryota</taxon>
        <taxon>Fungi</taxon>
        <taxon>Dikarya</taxon>
        <taxon>Ascomycota</taxon>
        <taxon>Pezizomycotina</taxon>
        <taxon>Leotiomycetes</taxon>
        <taxon>Leotiomycetes incertae sedis</taxon>
        <taxon>Scytalidium</taxon>
    </lineage>
</organism>
<name>A0A3E2HSE9_SCYLI</name>
<dbReference type="Proteomes" id="UP000258309">
    <property type="component" value="Unassembled WGS sequence"/>
</dbReference>
<dbReference type="AlphaFoldDB" id="A0A3E2HSE9"/>
<gene>
    <name evidence="1" type="ORF">B7463_g96</name>
</gene>
<dbReference type="EMBL" id="NCSJ02000001">
    <property type="protein sequence ID" value="RFU36295.1"/>
    <property type="molecule type" value="Genomic_DNA"/>
</dbReference>
<sequence>MQANKHSLDLVVKVIEIRRATARPVGFTGKVEHMDHYVNHFVQEVQRDFPLVIFKRVQSIDNLAYTNKGPWNGNLDNFTPKEAGSITFNKFRVDDMTTAHQLYSTSAPRSPQKKKYFNRWQEFLFMFACTTLHEMAHLFICYLSLTNQLDTPPKVTHLDYGGVIDDDGIWQQGGDSGRWLENMLYGGSIEFYRNTREGDQQCGMAYILDRHDIARRLDPDIIAQIVEGRPYTFPFRCIGPGLSSQDRRRAGLRSMGSTVSGNPIPPNARTMRALDLMRKFPLYNIRIDELRQRPADPRLPLRVERAR</sequence>
<evidence type="ECO:0000313" key="1">
    <source>
        <dbReference type="EMBL" id="RFU36295.1"/>
    </source>
</evidence>